<dbReference type="InterPro" id="IPR013324">
    <property type="entry name" value="RNA_pol_sigma_r3/r4-like"/>
</dbReference>
<dbReference type="InterPro" id="IPR013325">
    <property type="entry name" value="RNA_pol_sigma_r2"/>
</dbReference>
<keyword evidence="4" id="KW-0238">DNA-binding</keyword>
<evidence type="ECO:0000256" key="2">
    <source>
        <dbReference type="ARBA" id="ARBA00023015"/>
    </source>
</evidence>
<gene>
    <name evidence="7" type="ORF">WAB15_32755</name>
</gene>
<proteinExistence type="inferred from homology"/>
<sequence>MSPSLTERSDATTLATADLIESCREGSQTAWVALVRRFSPLVWAVARSHRVSRTDCEEVFQQTWLRAYQGLHTLQSPERFAAWLTTCAKRESLKQRERALRYVPVGGPEVFDRPTAPDSGPESAVLSNERRDEVLDALGRLSARDQALLGMLSADEECSYDEVSRRLGVARGSVGPLRARALQRLTKQLAAASAESGTG</sequence>
<evidence type="ECO:0000256" key="5">
    <source>
        <dbReference type="ARBA" id="ARBA00023163"/>
    </source>
</evidence>
<dbReference type="RefSeq" id="WP_399148892.1">
    <property type="nucleotide sequence ID" value="NZ_CP147982.1"/>
</dbReference>
<keyword evidence="3" id="KW-0731">Sigma factor</keyword>
<dbReference type="InterPro" id="IPR007627">
    <property type="entry name" value="RNA_pol_sigma70_r2"/>
</dbReference>
<dbReference type="Gene3D" id="1.10.1740.10">
    <property type="match status" value="1"/>
</dbReference>
<feature type="domain" description="RNA polymerase sigma-70 region 2" evidence="6">
    <location>
        <begin position="34"/>
        <end position="98"/>
    </location>
</feature>
<evidence type="ECO:0000256" key="4">
    <source>
        <dbReference type="ARBA" id="ARBA00023125"/>
    </source>
</evidence>
<dbReference type="Gene3D" id="1.10.10.10">
    <property type="entry name" value="Winged helix-like DNA-binding domain superfamily/Winged helix DNA-binding domain"/>
    <property type="match status" value="1"/>
</dbReference>
<protein>
    <submittedName>
        <fullName evidence="7">Sigma-70 family RNA polymerase sigma factor</fullName>
    </submittedName>
</protein>
<comment type="similarity">
    <text evidence="1">Belongs to the sigma-70 factor family. ECF subfamily.</text>
</comment>
<dbReference type="NCBIfam" id="TIGR02937">
    <property type="entry name" value="sigma70-ECF"/>
    <property type="match status" value="1"/>
</dbReference>
<reference evidence="7 8" key="1">
    <citation type="submission" date="2024-03" db="EMBL/GenBank/DDBJ databases">
        <title>The complete genome of Streptomyces sirii sp.nov.</title>
        <authorList>
            <person name="Zakalyukina Y.V."/>
            <person name="Belik A.R."/>
            <person name="Biryukov M.V."/>
            <person name="Baturina O.A."/>
            <person name="Kabilov M.R."/>
        </authorList>
    </citation>
    <scope>NUCLEOTIDE SEQUENCE [LARGE SCALE GENOMIC DNA]</scope>
    <source>
        <strain evidence="7 8">BP-8</strain>
    </source>
</reference>
<dbReference type="Proteomes" id="UP001626628">
    <property type="component" value="Chromosome"/>
</dbReference>
<dbReference type="EMBL" id="CP147982">
    <property type="protein sequence ID" value="WXK80401.1"/>
    <property type="molecule type" value="Genomic_DNA"/>
</dbReference>
<name>A0ABZ2QY71_9ACTN</name>
<dbReference type="PANTHER" id="PTHR43133:SF8">
    <property type="entry name" value="RNA POLYMERASE SIGMA FACTOR HI_1459-RELATED"/>
    <property type="match status" value="1"/>
</dbReference>
<evidence type="ECO:0000313" key="8">
    <source>
        <dbReference type="Proteomes" id="UP001626628"/>
    </source>
</evidence>
<organism evidence="7 8">
    <name type="scientific">Streptomyces sirii</name>
    <dbReference type="NCBI Taxonomy" id="3127701"/>
    <lineage>
        <taxon>Bacteria</taxon>
        <taxon>Bacillati</taxon>
        <taxon>Actinomycetota</taxon>
        <taxon>Actinomycetes</taxon>
        <taxon>Kitasatosporales</taxon>
        <taxon>Streptomycetaceae</taxon>
        <taxon>Streptomyces</taxon>
    </lineage>
</organism>
<dbReference type="Pfam" id="PF04542">
    <property type="entry name" value="Sigma70_r2"/>
    <property type="match status" value="1"/>
</dbReference>
<dbReference type="SUPFAM" id="SSF88659">
    <property type="entry name" value="Sigma3 and sigma4 domains of RNA polymerase sigma factors"/>
    <property type="match status" value="1"/>
</dbReference>
<evidence type="ECO:0000256" key="3">
    <source>
        <dbReference type="ARBA" id="ARBA00023082"/>
    </source>
</evidence>
<evidence type="ECO:0000259" key="6">
    <source>
        <dbReference type="Pfam" id="PF04542"/>
    </source>
</evidence>
<dbReference type="SUPFAM" id="SSF88946">
    <property type="entry name" value="Sigma2 domain of RNA polymerase sigma factors"/>
    <property type="match status" value="1"/>
</dbReference>
<dbReference type="InterPro" id="IPR014284">
    <property type="entry name" value="RNA_pol_sigma-70_dom"/>
</dbReference>
<keyword evidence="2" id="KW-0805">Transcription regulation</keyword>
<keyword evidence="8" id="KW-1185">Reference proteome</keyword>
<evidence type="ECO:0000313" key="7">
    <source>
        <dbReference type="EMBL" id="WXK80401.1"/>
    </source>
</evidence>
<dbReference type="PANTHER" id="PTHR43133">
    <property type="entry name" value="RNA POLYMERASE ECF-TYPE SIGMA FACTO"/>
    <property type="match status" value="1"/>
</dbReference>
<dbReference type="InterPro" id="IPR039425">
    <property type="entry name" value="RNA_pol_sigma-70-like"/>
</dbReference>
<evidence type="ECO:0000256" key="1">
    <source>
        <dbReference type="ARBA" id="ARBA00010641"/>
    </source>
</evidence>
<accession>A0ABZ2QY71</accession>
<dbReference type="InterPro" id="IPR036388">
    <property type="entry name" value="WH-like_DNA-bd_sf"/>
</dbReference>
<keyword evidence="5" id="KW-0804">Transcription</keyword>